<dbReference type="GO" id="GO:0016740">
    <property type="term" value="F:transferase activity"/>
    <property type="evidence" value="ECO:0007669"/>
    <property type="project" value="InterPro"/>
</dbReference>
<dbReference type="InParanoid" id="E1ZCL0"/>
<evidence type="ECO:0000256" key="1">
    <source>
        <dbReference type="SAM" id="MobiDB-lite"/>
    </source>
</evidence>
<dbReference type="AlphaFoldDB" id="E1ZCL0"/>
<evidence type="ECO:0000259" key="2">
    <source>
        <dbReference type="SMART" id="SM00827"/>
    </source>
</evidence>
<accession>E1ZCL0</accession>
<name>E1ZCL0_CHLVA</name>
<dbReference type="RefSeq" id="XP_005848556.1">
    <property type="nucleotide sequence ID" value="XM_005848494.1"/>
</dbReference>
<feature type="compositionally biased region" description="Basic and acidic residues" evidence="1">
    <location>
        <begin position="12"/>
        <end position="33"/>
    </location>
</feature>
<evidence type="ECO:0000313" key="4">
    <source>
        <dbReference type="Proteomes" id="UP000008141"/>
    </source>
</evidence>
<feature type="region of interest" description="Disordered" evidence="1">
    <location>
        <begin position="1"/>
        <end position="41"/>
    </location>
</feature>
<reference evidence="3 4" key="1">
    <citation type="journal article" date="2010" name="Plant Cell">
        <title>The Chlorella variabilis NC64A genome reveals adaptation to photosymbiosis, coevolution with viruses, and cryptic sex.</title>
        <authorList>
            <person name="Blanc G."/>
            <person name="Duncan G."/>
            <person name="Agarkova I."/>
            <person name="Borodovsky M."/>
            <person name="Gurnon J."/>
            <person name="Kuo A."/>
            <person name="Lindquist E."/>
            <person name="Lucas S."/>
            <person name="Pangilinan J."/>
            <person name="Polle J."/>
            <person name="Salamov A."/>
            <person name="Terry A."/>
            <person name="Yamada T."/>
            <person name="Dunigan D.D."/>
            <person name="Grigoriev I.V."/>
            <person name="Claverie J.M."/>
            <person name="Van Etten J.L."/>
        </authorList>
    </citation>
    <scope>NUCLEOTIDE SEQUENCE [LARGE SCALE GENOMIC DNA]</scope>
    <source>
        <strain evidence="3 4">NC64A</strain>
    </source>
</reference>
<dbReference type="InterPro" id="IPR016035">
    <property type="entry name" value="Acyl_Trfase/lysoPLipase"/>
</dbReference>
<dbReference type="PANTHER" id="PTHR47170">
    <property type="entry name" value="MALONYL-COA ACP TRANSACYLASE, ACP-BINDING"/>
    <property type="match status" value="1"/>
</dbReference>
<dbReference type="Pfam" id="PF00698">
    <property type="entry name" value="Acyl_transf_1"/>
    <property type="match status" value="1"/>
</dbReference>
<dbReference type="SUPFAM" id="SSF55048">
    <property type="entry name" value="Probable ACP-binding domain of malonyl-CoA ACP transacylase"/>
    <property type="match status" value="1"/>
</dbReference>
<dbReference type="eggNOG" id="KOG2926">
    <property type="taxonomic scope" value="Eukaryota"/>
</dbReference>
<dbReference type="SMART" id="SM00827">
    <property type="entry name" value="PKS_AT"/>
    <property type="match status" value="1"/>
</dbReference>
<protein>
    <recommendedName>
        <fullName evidence="2">Malonyl-CoA:ACP transacylase (MAT) domain-containing protein</fullName>
    </recommendedName>
</protein>
<dbReference type="EMBL" id="GL433842">
    <property type="protein sequence ID" value="EFN56454.1"/>
    <property type="molecule type" value="Genomic_DNA"/>
</dbReference>
<dbReference type="InterPro" id="IPR016036">
    <property type="entry name" value="Malonyl_transacylase_ACP-bd"/>
</dbReference>
<keyword evidence="4" id="KW-1185">Reference proteome</keyword>
<evidence type="ECO:0000313" key="3">
    <source>
        <dbReference type="EMBL" id="EFN56454.1"/>
    </source>
</evidence>
<feature type="domain" description="Malonyl-CoA:ACP transacylase (MAT)" evidence="2">
    <location>
        <begin position="64"/>
        <end position="361"/>
    </location>
</feature>
<sequence length="364" mass="37889">MKAGTLPCPGRTAEELKRQRDAAELKKGKEQRRAARVAADAAAAAGPATPAAKPAAPATPIAFLFPGQGSQAVGMLKESKDLPAVRKMLDTAQAVLGYDLLALCLEGPKEKLDDTVYAQPALFVAGLAAVERLRSQNPAAVDGCSACAGLSLGEYTALVFAGALSFEDGLKVVKVRAESMSAAAKQGKPHGMLSVVGLGDADLEGVCAAVRAARPDAVCQLANFLFPQGRVVSGHKDALEEVQRQATAKGALKAVPVAVSGAFHTPLMQPARDALTQVLSSVSIREPRIPIYSNVTGEPFQGAADIAALLPRQLVEPVQWEGTIRKLVAAGKNQMHELGPGQQIKAMVKRVDNAAWAALKNTAA</sequence>
<dbReference type="Gene3D" id="3.40.366.10">
    <property type="entry name" value="Malonyl-Coenzyme A Acyl Carrier Protein, domain 2"/>
    <property type="match status" value="1"/>
</dbReference>
<dbReference type="STRING" id="554065.E1ZCL0"/>
<dbReference type="OrthoDB" id="541883at2759"/>
<proteinExistence type="predicted"/>
<dbReference type="Gene3D" id="3.30.70.250">
    <property type="entry name" value="Malonyl-CoA ACP transacylase, ACP-binding"/>
    <property type="match status" value="1"/>
</dbReference>
<gene>
    <name evidence="3" type="ORF">CHLNCDRAFT_22513</name>
</gene>
<organism evidence="4">
    <name type="scientific">Chlorella variabilis</name>
    <name type="common">Green alga</name>
    <dbReference type="NCBI Taxonomy" id="554065"/>
    <lineage>
        <taxon>Eukaryota</taxon>
        <taxon>Viridiplantae</taxon>
        <taxon>Chlorophyta</taxon>
        <taxon>core chlorophytes</taxon>
        <taxon>Trebouxiophyceae</taxon>
        <taxon>Chlorellales</taxon>
        <taxon>Chlorellaceae</taxon>
        <taxon>Chlorella clade</taxon>
        <taxon>Chlorella</taxon>
    </lineage>
</organism>
<dbReference type="GeneID" id="17355670"/>
<dbReference type="InterPro" id="IPR052760">
    <property type="entry name" value="Mitochondrial_malonyltrans"/>
</dbReference>
<dbReference type="SUPFAM" id="SSF52151">
    <property type="entry name" value="FabD/lysophospholipase-like"/>
    <property type="match status" value="1"/>
</dbReference>
<dbReference type="KEGG" id="cvr:CHLNCDRAFT_22513"/>
<dbReference type="OMA" id="AMCETAN"/>
<dbReference type="InterPro" id="IPR001227">
    <property type="entry name" value="Ac_transferase_dom_sf"/>
</dbReference>
<dbReference type="Proteomes" id="UP000008141">
    <property type="component" value="Unassembled WGS sequence"/>
</dbReference>
<dbReference type="PANTHER" id="PTHR47170:SF2">
    <property type="entry name" value="MALONYL-COA:ACP TRANSACYLASE (MAT) DOMAIN-CONTAINING PROTEIN"/>
    <property type="match status" value="1"/>
</dbReference>
<dbReference type="InterPro" id="IPR014043">
    <property type="entry name" value="Acyl_transferase_dom"/>
</dbReference>